<sequence length="280" mass="32892">MDKLYNEYVTQLEDYVLKERASQYLFTGNKIDRGRTYFDHLKIDASQIMNYLDVSLEQKYISIDRTCFYICDLSNEERTPYNTIVFNLYGSPLKSVETTTQIINRSFNAMNINYEMIKHLGKAFGINQKCPYVLGPMCFAPDKGTKHNHASWIGIHNVRDIHSHDKQTLLSIKNEHELLIDLDIKKTDKMVNNGHIIYQAQEAMVKGWQALYQDESDDYQTWNILKKRSLQHTFSQKIPTLFSCLMFFSYFQALEMLRTVLKEGDPLLDDVMKKYPKFTL</sequence>
<gene>
    <name evidence="1" type="ORF">SAMN04488098_10191</name>
</gene>
<dbReference type="EMBL" id="FNFK01000019">
    <property type="protein sequence ID" value="SDK24434.1"/>
    <property type="molecule type" value="Genomic_DNA"/>
</dbReference>
<dbReference type="OrthoDB" id="2155584at2"/>
<dbReference type="AlphaFoldDB" id="A0A1G9AC88"/>
<dbReference type="RefSeq" id="WP_091266601.1">
    <property type="nucleotide sequence ID" value="NZ_FNFK01000019.1"/>
</dbReference>
<dbReference type="GO" id="GO:0030420">
    <property type="term" value="P:establishment of competence for transformation"/>
    <property type="evidence" value="ECO:0007669"/>
    <property type="project" value="InterPro"/>
</dbReference>
<keyword evidence="2" id="KW-1185">Reference proteome</keyword>
<reference evidence="2" key="1">
    <citation type="submission" date="2016-10" db="EMBL/GenBank/DDBJ databases">
        <authorList>
            <person name="Varghese N."/>
            <person name="Submissions S."/>
        </authorList>
    </citation>
    <scope>NUCLEOTIDE SEQUENCE [LARGE SCALE GENOMIC DNA]</scope>
    <source>
        <strain evidence="2">DSM 19181</strain>
    </source>
</reference>
<accession>A0A1G9AC88</accession>
<dbReference type="Proteomes" id="UP000199433">
    <property type="component" value="Unassembled WGS sequence"/>
</dbReference>
<dbReference type="InterPro" id="IPR010461">
    <property type="entry name" value="ComK"/>
</dbReference>
<proteinExistence type="predicted"/>
<name>A0A1G9AC88_9LACT</name>
<evidence type="ECO:0000313" key="2">
    <source>
        <dbReference type="Proteomes" id="UP000199433"/>
    </source>
</evidence>
<organism evidence="1 2">
    <name type="scientific">Alkalibacterium thalassium</name>
    <dbReference type="NCBI Taxonomy" id="426701"/>
    <lineage>
        <taxon>Bacteria</taxon>
        <taxon>Bacillati</taxon>
        <taxon>Bacillota</taxon>
        <taxon>Bacilli</taxon>
        <taxon>Lactobacillales</taxon>
        <taxon>Carnobacteriaceae</taxon>
        <taxon>Alkalibacterium</taxon>
    </lineage>
</organism>
<protein>
    <submittedName>
        <fullName evidence="1">ComK protein</fullName>
    </submittedName>
</protein>
<dbReference type="Pfam" id="PF06338">
    <property type="entry name" value="ComK"/>
    <property type="match status" value="1"/>
</dbReference>
<evidence type="ECO:0000313" key="1">
    <source>
        <dbReference type="EMBL" id="SDK24434.1"/>
    </source>
</evidence>